<evidence type="ECO:0000256" key="6">
    <source>
        <dbReference type="ARBA" id="ARBA00022691"/>
    </source>
</evidence>
<comment type="caution">
    <text evidence="11">The sequence shown here is derived from an EMBL/GenBank/DDBJ whole genome shotgun (WGS) entry which is preliminary data.</text>
</comment>
<keyword evidence="3 9" id="KW-0963">Cytoplasm</keyword>
<evidence type="ECO:0000256" key="9">
    <source>
        <dbReference type="HAMAP-Rule" id="MF_00090"/>
    </source>
</evidence>
<dbReference type="PANTHER" id="PTHR11579:SF0">
    <property type="entry name" value="PROTEIN-L-ISOASPARTATE(D-ASPARTATE) O-METHYLTRANSFERASE"/>
    <property type="match status" value="1"/>
</dbReference>
<evidence type="ECO:0000256" key="4">
    <source>
        <dbReference type="ARBA" id="ARBA00022603"/>
    </source>
</evidence>
<evidence type="ECO:0000256" key="8">
    <source>
        <dbReference type="ARBA" id="ARBA00029295"/>
    </source>
</evidence>
<organism evidence="11 12">
    <name type="scientific">Methanobrevibacter cuticularis</name>
    <dbReference type="NCBI Taxonomy" id="47311"/>
    <lineage>
        <taxon>Archaea</taxon>
        <taxon>Methanobacteriati</taxon>
        <taxon>Methanobacteriota</taxon>
        <taxon>Methanomada group</taxon>
        <taxon>Methanobacteria</taxon>
        <taxon>Methanobacteriales</taxon>
        <taxon>Methanobacteriaceae</taxon>
        <taxon>Methanobrevibacter</taxon>
    </lineage>
</organism>
<feature type="active site" evidence="9">
    <location>
        <position position="193"/>
    </location>
</feature>
<dbReference type="SUPFAM" id="SSF53335">
    <property type="entry name" value="S-adenosyl-L-methionine-dependent methyltransferases"/>
    <property type="match status" value="1"/>
</dbReference>
<dbReference type="Pfam" id="PF02498">
    <property type="entry name" value="Bro-N"/>
    <property type="match status" value="1"/>
</dbReference>
<dbReference type="HAMAP" id="MF_00090">
    <property type="entry name" value="PIMT"/>
    <property type="match status" value="1"/>
</dbReference>
<dbReference type="GO" id="GO:0004719">
    <property type="term" value="F:protein-L-isoaspartate (D-aspartate) O-methyltransferase activity"/>
    <property type="evidence" value="ECO:0007669"/>
    <property type="project" value="UniProtKB-UniRule"/>
</dbReference>
<evidence type="ECO:0000256" key="2">
    <source>
        <dbReference type="ARBA" id="ARBA00005369"/>
    </source>
</evidence>
<dbReference type="PANTHER" id="PTHR11579">
    <property type="entry name" value="PROTEIN-L-ISOASPARTATE O-METHYLTRANSFERASE"/>
    <property type="match status" value="1"/>
</dbReference>
<keyword evidence="5 9" id="KW-0808">Transferase</keyword>
<dbReference type="EMBL" id="LWMW01000064">
    <property type="protein sequence ID" value="KZX17114.1"/>
    <property type="molecule type" value="Genomic_DNA"/>
</dbReference>
<sequence>MPPKNTIKLFENNKINVVWDEYNNDYYFPVVDVIRVLTNTKDPDDYWRNLKQRLKKEESQTVKNIHKLKMIDSDGTMKITDVGNTEEILRLIPSIHSPNIESFKKWISKLGKEKFDESLDPQPSFDKTEGIYKDFDNKRKDLVKKLSEHGYIKTEKVRRAMSLVPREKFIPEENRFYSYVDRPIHLIEGQTISAPHMVATICEKLELKEGMKVLEIGTGFGYNAAVISEVMNKKGHVYTIERLESLAKIANENLKRTDYYGNVDMIVGDGTLGYEKEAPYDRIYGTASAPYVPEPLKKQLKIGGRLLIPVGEQSTFQNLICIVKESENEFKQKSLGEVGFVPMIGKYGWPKK</sequence>
<dbReference type="NCBIfam" id="TIGR00080">
    <property type="entry name" value="pimt"/>
    <property type="match status" value="1"/>
</dbReference>
<dbReference type="Pfam" id="PF01135">
    <property type="entry name" value="PCMT"/>
    <property type="match status" value="1"/>
</dbReference>
<keyword evidence="12" id="KW-1185">Reference proteome</keyword>
<evidence type="ECO:0000256" key="5">
    <source>
        <dbReference type="ARBA" id="ARBA00022679"/>
    </source>
</evidence>
<dbReference type="RefSeq" id="WP_084270678.1">
    <property type="nucleotide sequence ID" value="NZ_LWMW01000064.1"/>
</dbReference>
<protein>
    <recommendedName>
        <fullName evidence="9">Protein-L-isoaspartate O-methyltransferase</fullName>
        <ecNumber evidence="9">2.1.1.77</ecNumber>
    </recommendedName>
    <alternativeName>
        <fullName evidence="9">L-isoaspartyl protein carboxyl methyltransferase</fullName>
    </alternativeName>
    <alternativeName>
        <fullName evidence="9">Protein L-isoaspartyl methyltransferase</fullName>
    </alternativeName>
    <alternativeName>
        <fullName evidence="9">Protein-beta-aspartate methyltransferase</fullName>
        <shortName evidence="9">PIMT</shortName>
    </alternativeName>
</protein>
<dbReference type="Proteomes" id="UP000077275">
    <property type="component" value="Unassembled WGS sequence"/>
</dbReference>
<dbReference type="Gene3D" id="3.40.50.150">
    <property type="entry name" value="Vaccinia Virus protein VP39"/>
    <property type="match status" value="1"/>
</dbReference>
<accession>A0A166EXE3</accession>
<dbReference type="PATRIC" id="fig|47311.3.peg.387"/>
<evidence type="ECO:0000256" key="3">
    <source>
        <dbReference type="ARBA" id="ARBA00022490"/>
    </source>
</evidence>
<dbReference type="NCBIfam" id="NF001453">
    <property type="entry name" value="PRK00312.1"/>
    <property type="match status" value="1"/>
</dbReference>
<evidence type="ECO:0000313" key="12">
    <source>
        <dbReference type="Proteomes" id="UP000077275"/>
    </source>
</evidence>
<dbReference type="FunFam" id="3.40.50.150:FF:000010">
    <property type="entry name" value="Protein-L-isoaspartate O-methyltransferase"/>
    <property type="match status" value="1"/>
</dbReference>
<dbReference type="EC" id="2.1.1.77" evidence="9"/>
<keyword evidence="4 9" id="KW-0489">Methyltransferase</keyword>
<dbReference type="AlphaFoldDB" id="A0A166EXE3"/>
<comment type="similarity">
    <text evidence="2 9">Belongs to the methyltransferase superfamily. L-isoaspartyl/D-aspartyl protein methyltransferase family.</text>
</comment>
<dbReference type="PROSITE" id="PS01279">
    <property type="entry name" value="PCMT"/>
    <property type="match status" value="1"/>
</dbReference>
<gene>
    <name evidence="9 11" type="primary">pcm</name>
    <name evidence="11" type="ORF">MBCUT_03460</name>
</gene>
<evidence type="ECO:0000256" key="1">
    <source>
        <dbReference type="ARBA" id="ARBA00004496"/>
    </source>
</evidence>
<dbReference type="CDD" id="cd02440">
    <property type="entry name" value="AdoMet_MTases"/>
    <property type="match status" value="1"/>
</dbReference>
<dbReference type="GO" id="GO:0030091">
    <property type="term" value="P:protein repair"/>
    <property type="evidence" value="ECO:0007669"/>
    <property type="project" value="UniProtKB-UniRule"/>
</dbReference>
<feature type="domain" description="Bro-N" evidence="10">
    <location>
        <begin position="4"/>
        <end position="123"/>
    </location>
</feature>
<comment type="subcellular location">
    <subcellularLocation>
        <location evidence="1 9">Cytoplasm</location>
    </subcellularLocation>
</comment>
<dbReference type="GO" id="GO:0032259">
    <property type="term" value="P:methylation"/>
    <property type="evidence" value="ECO:0007669"/>
    <property type="project" value="UniProtKB-KW"/>
</dbReference>
<dbReference type="InterPro" id="IPR029063">
    <property type="entry name" value="SAM-dependent_MTases_sf"/>
</dbReference>
<evidence type="ECO:0000259" key="10">
    <source>
        <dbReference type="PROSITE" id="PS51750"/>
    </source>
</evidence>
<dbReference type="InterPro" id="IPR000682">
    <property type="entry name" value="PCMT"/>
</dbReference>
<evidence type="ECO:0000313" key="11">
    <source>
        <dbReference type="EMBL" id="KZX17114.1"/>
    </source>
</evidence>
<comment type="catalytic activity">
    <reaction evidence="8 9">
        <text>[protein]-L-isoaspartate + S-adenosyl-L-methionine = [protein]-L-isoaspartate alpha-methyl ester + S-adenosyl-L-homocysteine</text>
        <dbReference type="Rhea" id="RHEA:12705"/>
        <dbReference type="Rhea" id="RHEA-COMP:12143"/>
        <dbReference type="Rhea" id="RHEA-COMP:12144"/>
        <dbReference type="ChEBI" id="CHEBI:57856"/>
        <dbReference type="ChEBI" id="CHEBI:59789"/>
        <dbReference type="ChEBI" id="CHEBI:90596"/>
        <dbReference type="ChEBI" id="CHEBI:90598"/>
        <dbReference type="EC" id="2.1.1.77"/>
    </reaction>
</comment>
<dbReference type="GO" id="GO:0005737">
    <property type="term" value="C:cytoplasm"/>
    <property type="evidence" value="ECO:0007669"/>
    <property type="project" value="UniProtKB-SubCell"/>
</dbReference>
<proteinExistence type="inferred from homology"/>
<dbReference type="PROSITE" id="PS51750">
    <property type="entry name" value="BRO_N"/>
    <property type="match status" value="1"/>
</dbReference>
<dbReference type="STRING" id="47311.MBCUT_03460"/>
<evidence type="ECO:0000256" key="7">
    <source>
        <dbReference type="ARBA" id="ARBA00025330"/>
    </source>
</evidence>
<dbReference type="InterPro" id="IPR003497">
    <property type="entry name" value="BRO_N_domain"/>
</dbReference>
<dbReference type="SMART" id="SM01040">
    <property type="entry name" value="Bro-N"/>
    <property type="match status" value="1"/>
</dbReference>
<name>A0A166EXE3_9EURY</name>
<comment type="function">
    <text evidence="7 9">Catalyzes the methyl esterification of L-isoaspartyl residues in peptides and proteins that result from spontaneous decomposition of normal L-aspartyl and L-asparaginyl residues. It plays a role in the repair and/or degradation of damaged proteins.</text>
</comment>
<keyword evidence="6 9" id="KW-0949">S-adenosyl-L-methionine</keyword>
<reference evidence="11 12" key="1">
    <citation type="submission" date="2016-04" db="EMBL/GenBank/DDBJ databases">
        <title>Genome sequence of Methanobrevibacter cuticularis DSM 11139.</title>
        <authorList>
            <person name="Poehlein A."/>
            <person name="Seedorf H."/>
            <person name="Daniel R."/>
        </authorList>
    </citation>
    <scope>NUCLEOTIDE SEQUENCE [LARGE SCALE GENOMIC DNA]</scope>
    <source>
        <strain evidence="11 12">DSM 11139</strain>
    </source>
</reference>